<dbReference type="Proteomes" id="UP000823872">
    <property type="component" value="Chromosome D4"/>
</dbReference>
<dbReference type="PANTHER" id="PTHR22957:SF27">
    <property type="entry name" value="TBC1 DOMAIN FAMILY MEMBER 13"/>
    <property type="match status" value="1"/>
</dbReference>
<dbReference type="SMART" id="SM00164">
    <property type="entry name" value="TBC"/>
    <property type="match status" value="1"/>
</dbReference>
<evidence type="ECO:0000313" key="4">
    <source>
        <dbReference type="Proteomes" id="UP000823872"/>
    </source>
</evidence>
<protein>
    <recommendedName>
        <fullName evidence="2">Rab-GAP TBC domain-containing protein</fullName>
    </recommendedName>
</protein>
<dbReference type="InterPro" id="IPR000195">
    <property type="entry name" value="Rab-GAP-TBC_dom"/>
</dbReference>
<dbReference type="GeneTree" id="ENSGT00940000158674"/>
<reference evidence="3" key="3">
    <citation type="submission" date="2025-09" db="UniProtKB">
        <authorList>
            <consortium name="Ensembl"/>
        </authorList>
    </citation>
    <scope>IDENTIFICATION</scope>
    <source>
        <strain evidence="3">breed Abyssinian</strain>
    </source>
</reference>
<evidence type="ECO:0000259" key="2">
    <source>
        <dbReference type="PROSITE" id="PS50086"/>
    </source>
</evidence>
<dbReference type="SUPFAM" id="SSF47923">
    <property type="entry name" value="Ypt/Rab-GAP domain of gyp1p"/>
    <property type="match status" value="2"/>
</dbReference>
<keyword evidence="4" id="KW-1185">Reference proteome</keyword>
<dbReference type="Gene3D" id="1.10.8.270">
    <property type="entry name" value="putative rabgap domain of human tbc1 domain family member 14 like domains"/>
    <property type="match status" value="1"/>
</dbReference>
<reference evidence="3" key="2">
    <citation type="submission" date="2025-08" db="UniProtKB">
        <authorList>
            <consortium name="Ensembl"/>
        </authorList>
    </citation>
    <scope>IDENTIFICATION</scope>
    <source>
        <strain evidence="3">breed Abyssinian</strain>
    </source>
</reference>
<feature type="domain" description="Rab-GAP TBC" evidence="2">
    <location>
        <begin position="1"/>
        <end position="264"/>
    </location>
</feature>
<sequence length="319" mass="36630">MFPSSRKFLHAPSQSVPLTSEVSAVLVFSTINWASAPLPCGIPHILGLSACVSLWRWMRSAVLCIPHKLEVESCLNGKHFWRERVISTVAALPAPPLFPQMCSPHKNSTPSSLNEYEVLPNGCEAHWEVVERILFIYAKLNPGIAYVQGMNEIVGPLYYTFATDPNSEWKEHAEADTFFCFTNLMAEIRDNFIKSLDDSQCGITYKMEKVYSTLKDKDMELYLKLQEQNIKPQFFAFRWLTLLLSQEFLLPDVIRIWDSLFADDNRFDFLLLVCCAMLILIREQLLEGDFTVNMRLLQDYPITDVCQILQKAKELQDSK</sequence>
<name>A0ABI8AHD5_FELCA</name>
<dbReference type="PANTHER" id="PTHR22957">
    <property type="entry name" value="TBC1 DOMAIN FAMILY MEMBER GTPASE-ACTIVATING PROTEIN"/>
    <property type="match status" value="1"/>
</dbReference>
<dbReference type="Pfam" id="PF00566">
    <property type="entry name" value="RabGAP-TBC"/>
    <property type="match status" value="1"/>
</dbReference>
<dbReference type="Ensembl" id="ENSFCTT00005086422.1">
    <property type="protein sequence ID" value="ENSFCTP00005058652.1"/>
    <property type="gene ID" value="ENSFCTG00005031044.1"/>
</dbReference>
<reference evidence="3 4" key="1">
    <citation type="submission" date="2021-02" db="EMBL/GenBank/DDBJ databases">
        <title>Safari Cat Assemblies.</title>
        <authorList>
            <person name="Bredemeyer K.R."/>
            <person name="Murphy W.J."/>
        </authorList>
    </citation>
    <scope>NUCLEOTIDE SEQUENCE [LARGE SCALE GENOMIC DNA]</scope>
</reference>
<dbReference type="Gene3D" id="1.10.472.80">
    <property type="entry name" value="Ypt/Rab-GAP domain of gyp1p, domain 3"/>
    <property type="match status" value="1"/>
</dbReference>
<evidence type="ECO:0000313" key="3">
    <source>
        <dbReference type="Ensembl" id="ENSFCTP00005058652.1"/>
    </source>
</evidence>
<accession>A0ABI8AHD5</accession>
<gene>
    <name evidence="3" type="primary">TBC1D13</name>
</gene>
<keyword evidence="1" id="KW-0343">GTPase activation</keyword>
<dbReference type="PROSITE" id="PS50086">
    <property type="entry name" value="TBC_RABGAP"/>
    <property type="match status" value="1"/>
</dbReference>
<proteinExistence type="predicted"/>
<dbReference type="InterPro" id="IPR035969">
    <property type="entry name" value="Rab-GAP_TBC_sf"/>
</dbReference>
<organism evidence="3 4">
    <name type="scientific">Felis catus</name>
    <name type="common">Cat</name>
    <name type="synonym">Felis silvestris catus</name>
    <dbReference type="NCBI Taxonomy" id="9685"/>
    <lineage>
        <taxon>Eukaryota</taxon>
        <taxon>Metazoa</taxon>
        <taxon>Chordata</taxon>
        <taxon>Craniata</taxon>
        <taxon>Vertebrata</taxon>
        <taxon>Euteleostomi</taxon>
        <taxon>Mammalia</taxon>
        <taxon>Eutheria</taxon>
        <taxon>Laurasiatheria</taxon>
        <taxon>Carnivora</taxon>
        <taxon>Feliformia</taxon>
        <taxon>Felidae</taxon>
        <taxon>Felinae</taxon>
        <taxon>Felis</taxon>
    </lineage>
</organism>
<evidence type="ECO:0000256" key="1">
    <source>
        <dbReference type="ARBA" id="ARBA00022468"/>
    </source>
</evidence>